<feature type="non-terminal residue" evidence="12">
    <location>
        <position position="1"/>
    </location>
</feature>
<dbReference type="Pfam" id="PF01053">
    <property type="entry name" value="Cys_Met_Meta_PP"/>
    <property type="match status" value="1"/>
</dbReference>
<comment type="pathway">
    <text evidence="2">Amino-acid biosynthesis; L-cysteine biosynthesis; L-cysteine from L-homocysteine and L-serine: step 2/2.</text>
</comment>
<dbReference type="GO" id="GO:0019346">
    <property type="term" value="P:transsulfuration"/>
    <property type="evidence" value="ECO:0007669"/>
    <property type="project" value="InterPro"/>
</dbReference>
<keyword evidence="6 11" id="KW-0663">Pyridoxal phosphate</keyword>
<evidence type="ECO:0000256" key="2">
    <source>
        <dbReference type="ARBA" id="ARBA00005038"/>
    </source>
</evidence>
<dbReference type="EMBL" id="WEIY01002174">
    <property type="protein sequence ID" value="NXY12427.1"/>
    <property type="molecule type" value="Genomic_DNA"/>
</dbReference>
<organism evidence="12 13">
    <name type="scientific">Pteruthius melanotis</name>
    <dbReference type="NCBI Taxonomy" id="357074"/>
    <lineage>
        <taxon>Eukaryota</taxon>
        <taxon>Metazoa</taxon>
        <taxon>Chordata</taxon>
        <taxon>Craniata</taxon>
        <taxon>Vertebrata</taxon>
        <taxon>Euteleostomi</taxon>
        <taxon>Archelosauria</taxon>
        <taxon>Archosauria</taxon>
        <taxon>Dinosauria</taxon>
        <taxon>Saurischia</taxon>
        <taxon>Theropoda</taxon>
        <taxon>Coelurosauria</taxon>
        <taxon>Aves</taxon>
        <taxon>Neognathae</taxon>
        <taxon>Neoaves</taxon>
        <taxon>Telluraves</taxon>
        <taxon>Australaves</taxon>
        <taxon>Passeriformes</taxon>
        <taxon>Sylvioidea</taxon>
        <taxon>Timaliidae</taxon>
        <taxon>Pteruthius</taxon>
    </lineage>
</organism>
<comment type="cofactor">
    <cofactor evidence="1 11">
        <name>pyridoxal 5'-phosphate</name>
        <dbReference type="ChEBI" id="CHEBI:597326"/>
    </cofactor>
</comment>
<dbReference type="AlphaFoldDB" id="A0A852NFD1"/>
<evidence type="ECO:0000256" key="3">
    <source>
        <dbReference type="ARBA" id="ARBA00009077"/>
    </source>
</evidence>
<keyword evidence="7" id="KW-0198">Cysteine biosynthesis</keyword>
<reference evidence="12" key="1">
    <citation type="submission" date="2020-02" db="EMBL/GenBank/DDBJ databases">
        <title>Bird 10,000 Genomes (B10K) Project - Family phase.</title>
        <authorList>
            <person name="Zhang G."/>
        </authorList>
    </citation>
    <scope>NUCLEOTIDE SEQUENCE</scope>
    <source>
        <strain evidence="12">B10K-IZ-033-77</strain>
    </source>
</reference>
<evidence type="ECO:0000256" key="9">
    <source>
        <dbReference type="ARBA" id="ARBA00031772"/>
    </source>
</evidence>
<evidence type="ECO:0000256" key="11">
    <source>
        <dbReference type="RuleBase" id="RU362118"/>
    </source>
</evidence>
<dbReference type="Proteomes" id="UP000603297">
    <property type="component" value="Unassembled WGS sequence"/>
</dbReference>
<evidence type="ECO:0000256" key="1">
    <source>
        <dbReference type="ARBA" id="ARBA00001933"/>
    </source>
</evidence>
<accession>A0A852NFD1</accession>
<evidence type="ECO:0000256" key="6">
    <source>
        <dbReference type="ARBA" id="ARBA00022898"/>
    </source>
</evidence>
<evidence type="ECO:0000256" key="5">
    <source>
        <dbReference type="ARBA" id="ARBA00017343"/>
    </source>
</evidence>
<gene>
    <name evidence="12" type="primary">Cth_1</name>
    <name evidence="12" type="ORF">PTEMEL_R15820</name>
</gene>
<comment type="caution">
    <text evidence="12">The sequence shown here is derived from an EMBL/GenBank/DDBJ whole genome shotgun (WGS) entry which is preliminary data.</text>
</comment>
<evidence type="ECO:0000256" key="7">
    <source>
        <dbReference type="ARBA" id="ARBA00023192"/>
    </source>
</evidence>
<dbReference type="PANTHER" id="PTHR11808:SF15">
    <property type="entry name" value="CYSTATHIONINE GAMMA-LYASE"/>
    <property type="match status" value="1"/>
</dbReference>
<dbReference type="GO" id="GO:0019343">
    <property type="term" value="P:cysteine biosynthetic process via cystathionine"/>
    <property type="evidence" value="ECO:0007669"/>
    <property type="project" value="TreeGrafter"/>
</dbReference>
<dbReference type="EC" id="4.4.1.1" evidence="4"/>
<evidence type="ECO:0000256" key="4">
    <source>
        <dbReference type="ARBA" id="ARBA00012085"/>
    </source>
</evidence>
<dbReference type="InterPro" id="IPR015421">
    <property type="entry name" value="PyrdxlP-dep_Trfase_major"/>
</dbReference>
<dbReference type="GO" id="GO:0004123">
    <property type="term" value="F:cystathionine gamma-lyase activity"/>
    <property type="evidence" value="ECO:0007669"/>
    <property type="project" value="TreeGrafter"/>
</dbReference>
<keyword evidence="13" id="KW-1185">Reference proteome</keyword>
<proteinExistence type="inferred from homology"/>
<dbReference type="UniPathway" id="UPA00136">
    <property type="reaction ID" value="UER00202"/>
</dbReference>
<sequence length="95" mass="10603">PGFLPPFEHFATDAIHVGQEPEQWSSWAVVPPITLSTSFKQEEPGKNRCYVYTRFGNPNRNVLEKVVTALDGAKCREQLMGWTSFAALDGAKCCE</sequence>
<dbReference type="InterPro" id="IPR000277">
    <property type="entry name" value="Cys/Met-Metab_PyrdxlP-dep_enz"/>
</dbReference>
<dbReference type="PANTHER" id="PTHR11808">
    <property type="entry name" value="TRANS-SULFURATION ENZYME FAMILY MEMBER"/>
    <property type="match status" value="1"/>
</dbReference>
<comment type="similarity">
    <text evidence="3 11">Belongs to the trans-sulfuration enzymes family.</text>
</comment>
<feature type="non-terminal residue" evidence="12">
    <location>
        <position position="95"/>
    </location>
</feature>
<evidence type="ECO:0000313" key="13">
    <source>
        <dbReference type="Proteomes" id="UP000603297"/>
    </source>
</evidence>
<protein>
    <recommendedName>
        <fullName evidence="5">Cystathionine gamma-lyase</fullName>
        <ecNumber evidence="4">4.4.1.1</ecNumber>
    </recommendedName>
    <alternativeName>
        <fullName evidence="9">Cysteine-protein sulfhydrase</fullName>
    </alternativeName>
    <alternativeName>
        <fullName evidence="8">Gamma-cystathionase</fullName>
    </alternativeName>
</protein>
<keyword evidence="7" id="KW-0028">Amino-acid biosynthesis</keyword>
<name>A0A852NFD1_9PASS</name>
<dbReference type="GO" id="GO:0005737">
    <property type="term" value="C:cytoplasm"/>
    <property type="evidence" value="ECO:0007669"/>
    <property type="project" value="TreeGrafter"/>
</dbReference>
<dbReference type="InterPro" id="IPR015424">
    <property type="entry name" value="PyrdxlP-dep_Trfase"/>
</dbReference>
<evidence type="ECO:0000256" key="8">
    <source>
        <dbReference type="ARBA" id="ARBA00029853"/>
    </source>
</evidence>
<evidence type="ECO:0000256" key="10">
    <source>
        <dbReference type="ARBA" id="ARBA00046537"/>
    </source>
</evidence>
<dbReference type="SUPFAM" id="SSF53383">
    <property type="entry name" value="PLP-dependent transferases"/>
    <property type="match status" value="1"/>
</dbReference>
<dbReference type="Gene3D" id="3.40.640.10">
    <property type="entry name" value="Type I PLP-dependent aspartate aminotransferase-like (Major domain)"/>
    <property type="match status" value="1"/>
</dbReference>
<dbReference type="GO" id="GO:0030170">
    <property type="term" value="F:pyridoxal phosphate binding"/>
    <property type="evidence" value="ECO:0007669"/>
    <property type="project" value="InterPro"/>
</dbReference>
<dbReference type="OrthoDB" id="3512640at2759"/>
<evidence type="ECO:0000313" key="12">
    <source>
        <dbReference type="EMBL" id="NXY12427.1"/>
    </source>
</evidence>
<keyword evidence="12" id="KW-0456">Lyase</keyword>
<comment type="subunit">
    <text evidence="10">Homotetramer. Interacts with CALM in a calcium-dependent manner.</text>
</comment>